<dbReference type="PANTHER" id="PTHR30146:SF153">
    <property type="entry name" value="LACTOSE OPERON REPRESSOR"/>
    <property type="match status" value="1"/>
</dbReference>
<name>A0ABS7BJP8_9SPHN</name>
<comment type="caution">
    <text evidence="5">The sequence shown here is derived from an EMBL/GenBank/DDBJ whole genome shotgun (WGS) entry which is preliminary data.</text>
</comment>
<gene>
    <name evidence="5" type="ORF">KZ820_03785</name>
</gene>
<sequence length="362" mass="38329">MQVGSQEAPSAIDDAEARIVVPQPRGRRRGVTIIHVAKQAGVSPMTVSRVINGDPGVREETRVLVNATIRELNYTPNLSARSLVTSRELRIGVIYANPSAAFMSGFLAGVFEEASARAAQLILLKGKQGGVPTHEEIEQLIASGIGGVILTPPLGESDAVRQILRDAGLPLAVVAGRVADAISVGIDDRRAAHDMTRHLIALGHRRLGFIVGNPDQTASAERLAGFSEAAREAGVETCVAQGDFSYASGLVAGERLLDAAAPPSAIFASNDDMAAAVVSVAHRRHLDVPRDLTVAGMDDSIAATTLWPPLTTIRQPVQELAGEALRLLIDEMRAAQGKGPRCVARVLDHMLVERESTAPPMR</sequence>
<dbReference type="CDD" id="cd01392">
    <property type="entry name" value="HTH_LacI"/>
    <property type="match status" value="1"/>
</dbReference>
<keyword evidence="3" id="KW-0804">Transcription</keyword>
<dbReference type="Pfam" id="PF13377">
    <property type="entry name" value="Peripla_BP_3"/>
    <property type="match status" value="1"/>
</dbReference>
<dbReference type="GO" id="GO:0003677">
    <property type="term" value="F:DNA binding"/>
    <property type="evidence" value="ECO:0007669"/>
    <property type="project" value="UniProtKB-KW"/>
</dbReference>
<accession>A0ABS7BJP8</accession>
<keyword evidence="6" id="KW-1185">Reference proteome</keyword>
<dbReference type="InterPro" id="IPR046335">
    <property type="entry name" value="LacI/GalR-like_sensor"/>
</dbReference>
<proteinExistence type="predicted"/>
<dbReference type="InterPro" id="IPR000843">
    <property type="entry name" value="HTH_LacI"/>
</dbReference>
<dbReference type="Gene3D" id="1.10.260.40">
    <property type="entry name" value="lambda repressor-like DNA-binding domains"/>
    <property type="match status" value="1"/>
</dbReference>
<evidence type="ECO:0000256" key="3">
    <source>
        <dbReference type="ARBA" id="ARBA00023163"/>
    </source>
</evidence>
<evidence type="ECO:0000259" key="4">
    <source>
        <dbReference type="PROSITE" id="PS50932"/>
    </source>
</evidence>
<evidence type="ECO:0000256" key="1">
    <source>
        <dbReference type="ARBA" id="ARBA00023015"/>
    </source>
</evidence>
<reference evidence="5 6" key="1">
    <citation type="submission" date="2021-07" db="EMBL/GenBank/DDBJ databases">
        <title>Sphingomonas sp.</title>
        <authorList>
            <person name="Feng G."/>
            <person name="Li J."/>
            <person name="Pan M."/>
        </authorList>
    </citation>
    <scope>NUCLEOTIDE SEQUENCE [LARGE SCALE GENOMIC DNA]</scope>
    <source>
        <strain evidence="5 6">RRHST34</strain>
    </source>
</reference>
<dbReference type="Proteomes" id="UP000759103">
    <property type="component" value="Unassembled WGS sequence"/>
</dbReference>
<dbReference type="CDD" id="cd01545">
    <property type="entry name" value="PBP1_SalR"/>
    <property type="match status" value="1"/>
</dbReference>
<protein>
    <submittedName>
        <fullName evidence="5">LacI family DNA-binding transcriptional regulator</fullName>
    </submittedName>
</protein>
<dbReference type="PANTHER" id="PTHR30146">
    <property type="entry name" value="LACI-RELATED TRANSCRIPTIONAL REPRESSOR"/>
    <property type="match status" value="1"/>
</dbReference>
<evidence type="ECO:0000256" key="2">
    <source>
        <dbReference type="ARBA" id="ARBA00023125"/>
    </source>
</evidence>
<dbReference type="Gene3D" id="3.40.50.2300">
    <property type="match status" value="2"/>
</dbReference>
<dbReference type="SMART" id="SM00354">
    <property type="entry name" value="HTH_LACI"/>
    <property type="match status" value="1"/>
</dbReference>
<dbReference type="InterPro" id="IPR028082">
    <property type="entry name" value="Peripla_BP_I"/>
</dbReference>
<organism evidence="5 6">
    <name type="scientific">Sphingomonas citri</name>
    <dbReference type="NCBI Taxonomy" id="2862499"/>
    <lineage>
        <taxon>Bacteria</taxon>
        <taxon>Pseudomonadati</taxon>
        <taxon>Pseudomonadota</taxon>
        <taxon>Alphaproteobacteria</taxon>
        <taxon>Sphingomonadales</taxon>
        <taxon>Sphingomonadaceae</taxon>
        <taxon>Sphingomonas</taxon>
    </lineage>
</organism>
<dbReference type="SUPFAM" id="SSF47413">
    <property type="entry name" value="lambda repressor-like DNA-binding domains"/>
    <property type="match status" value="1"/>
</dbReference>
<dbReference type="PROSITE" id="PS50932">
    <property type="entry name" value="HTH_LACI_2"/>
    <property type="match status" value="1"/>
</dbReference>
<keyword evidence="2 5" id="KW-0238">DNA-binding</keyword>
<evidence type="ECO:0000313" key="6">
    <source>
        <dbReference type="Proteomes" id="UP000759103"/>
    </source>
</evidence>
<dbReference type="InterPro" id="IPR010982">
    <property type="entry name" value="Lambda_DNA-bd_dom_sf"/>
</dbReference>
<dbReference type="EMBL" id="JAHXZN010000001">
    <property type="protein sequence ID" value="MBW6529845.1"/>
    <property type="molecule type" value="Genomic_DNA"/>
</dbReference>
<dbReference type="SUPFAM" id="SSF53822">
    <property type="entry name" value="Periplasmic binding protein-like I"/>
    <property type="match status" value="1"/>
</dbReference>
<evidence type="ECO:0000313" key="5">
    <source>
        <dbReference type="EMBL" id="MBW6529845.1"/>
    </source>
</evidence>
<keyword evidence="1" id="KW-0805">Transcription regulation</keyword>
<dbReference type="Pfam" id="PF00356">
    <property type="entry name" value="LacI"/>
    <property type="match status" value="1"/>
</dbReference>
<feature type="domain" description="HTH lacI-type" evidence="4">
    <location>
        <begin position="31"/>
        <end position="85"/>
    </location>
</feature>